<dbReference type="SUPFAM" id="SSF51735">
    <property type="entry name" value="NAD(P)-binding Rossmann-fold domains"/>
    <property type="match status" value="1"/>
</dbReference>
<proteinExistence type="inferred from homology"/>
<dbReference type="GO" id="GO:0016491">
    <property type="term" value="F:oxidoreductase activity"/>
    <property type="evidence" value="ECO:0007669"/>
    <property type="project" value="UniProtKB-KW"/>
</dbReference>
<dbReference type="InterPro" id="IPR002347">
    <property type="entry name" value="SDR_fam"/>
</dbReference>
<evidence type="ECO:0000256" key="1">
    <source>
        <dbReference type="ARBA" id="ARBA00006484"/>
    </source>
</evidence>
<dbReference type="PANTHER" id="PTHR24320:SF236">
    <property type="entry name" value="SHORT-CHAIN DEHYDROGENASE-RELATED"/>
    <property type="match status" value="1"/>
</dbReference>
<dbReference type="Pfam" id="PF00106">
    <property type="entry name" value="adh_short"/>
    <property type="match status" value="1"/>
</dbReference>
<dbReference type="PANTHER" id="PTHR24320">
    <property type="entry name" value="RETINOL DEHYDROGENASE"/>
    <property type="match status" value="1"/>
</dbReference>
<comment type="caution">
    <text evidence="4">The sequence shown here is derived from an EMBL/GenBank/DDBJ whole genome shotgun (WGS) entry which is preliminary data.</text>
</comment>
<comment type="similarity">
    <text evidence="1">Belongs to the short-chain dehydrogenases/reductases (SDR) family.</text>
</comment>
<evidence type="ECO:0000256" key="3">
    <source>
        <dbReference type="ARBA" id="ARBA00023002"/>
    </source>
</evidence>
<dbReference type="OrthoDB" id="191139at2759"/>
<protein>
    <submittedName>
        <fullName evidence="4">Putative oxidoreductase</fullName>
    </submittedName>
</protein>
<gene>
    <name evidence="4" type="ORF">LSUE1_G008207</name>
</gene>
<accession>A0A8T9C8L2</accession>
<dbReference type="PRINTS" id="PR00081">
    <property type="entry name" value="GDHRDH"/>
</dbReference>
<dbReference type="AlphaFoldDB" id="A0A8T9C8L2"/>
<keyword evidence="3" id="KW-0560">Oxidoreductase</keyword>
<evidence type="ECO:0000313" key="4">
    <source>
        <dbReference type="EMBL" id="TVY78487.1"/>
    </source>
</evidence>
<keyword evidence="5" id="KW-1185">Reference proteome</keyword>
<evidence type="ECO:0000256" key="2">
    <source>
        <dbReference type="ARBA" id="ARBA00022857"/>
    </source>
</evidence>
<sequence>MGVSLSTMYTQLFPLEPHFTGSNLPNLAGKVFIVTGATSGVGLELTKLLYAAGGAVYMFTRNETVTLKMIHAITSQEQATPGALYYIHVDLADLSTIPIAVAAFTKASPRLDILFNNAGIASAPLSYKTSQGLEPHYGTNCAAPHLLTKLILPILTATVKIAPPNSVRIIWTSSLLVDLMSPKGGVRIDQLQNPGKNRNEHYAASRVANWLLASEWDRRFCRREGIVSITQNPGNLRTNIWRTTPRLSYWPFVPLLNKGIFGAYTNLWAAFDQSITVDDGGRYVIPWGRWHPGQREDVVLALKTREEGGTGQAAGVWNWCESATTEFLPQHSLMVRETAFCTA</sequence>
<keyword evidence="2" id="KW-0521">NADP</keyword>
<dbReference type="Gene3D" id="3.40.50.720">
    <property type="entry name" value="NAD(P)-binding Rossmann-like Domain"/>
    <property type="match status" value="1"/>
</dbReference>
<dbReference type="Proteomes" id="UP000469558">
    <property type="component" value="Unassembled WGS sequence"/>
</dbReference>
<evidence type="ECO:0000313" key="5">
    <source>
        <dbReference type="Proteomes" id="UP000469558"/>
    </source>
</evidence>
<dbReference type="EMBL" id="QGMK01000754">
    <property type="protein sequence ID" value="TVY78487.1"/>
    <property type="molecule type" value="Genomic_DNA"/>
</dbReference>
<dbReference type="InterPro" id="IPR036291">
    <property type="entry name" value="NAD(P)-bd_dom_sf"/>
</dbReference>
<reference evidence="4 5" key="1">
    <citation type="submission" date="2018-05" db="EMBL/GenBank/DDBJ databases">
        <title>Genome sequencing and assembly of the regulated plant pathogen Lachnellula willkommii and related sister species for the development of diagnostic species identification markers.</title>
        <authorList>
            <person name="Giroux E."/>
            <person name="Bilodeau G."/>
        </authorList>
    </citation>
    <scope>NUCLEOTIDE SEQUENCE [LARGE SCALE GENOMIC DNA]</scope>
    <source>
        <strain evidence="4 5">CBS 268.59</strain>
    </source>
</reference>
<organism evidence="4 5">
    <name type="scientific">Lachnellula suecica</name>
    <dbReference type="NCBI Taxonomy" id="602035"/>
    <lineage>
        <taxon>Eukaryota</taxon>
        <taxon>Fungi</taxon>
        <taxon>Dikarya</taxon>
        <taxon>Ascomycota</taxon>
        <taxon>Pezizomycotina</taxon>
        <taxon>Leotiomycetes</taxon>
        <taxon>Helotiales</taxon>
        <taxon>Lachnaceae</taxon>
        <taxon>Lachnellula</taxon>
    </lineage>
</organism>
<name>A0A8T9C8L2_9HELO</name>